<dbReference type="CDD" id="cd10936">
    <property type="entry name" value="CE4_DAC2"/>
    <property type="match status" value="1"/>
</dbReference>
<protein>
    <recommendedName>
        <fullName evidence="4">Divergent polysaccharide deacetylase</fullName>
    </recommendedName>
</protein>
<dbReference type="InterPro" id="IPR011330">
    <property type="entry name" value="Glyco_hydro/deAcase_b/a-brl"/>
</dbReference>
<reference evidence="2 3" key="1">
    <citation type="submission" date="2019-03" db="EMBL/GenBank/DDBJ databases">
        <title>Genomic Encyclopedia of Type Strains, Phase III (KMG-III): the genomes of soil and plant-associated and newly described type strains.</title>
        <authorList>
            <person name="Whitman W."/>
        </authorList>
    </citation>
    <scope>NUCLEOTIDE SEQUENCE [LARGE SCALE GENOMIC DNA]</scope>
    <source>
        <strain evidence="2 3">CGMCC 1.7660</strain>
    </source>
</reference>
<keyword evidence="1" id="KW-0472">Membrane</keyword>
<dbReference type="PANTHER" id="PTHR30105">
    <property type="entry name" value="UNCHARACTERIZED YIBQ-RELATED"/>
    <property type="match status" value="1"/>
</dbReference>
<feature type="transmembrane region" description="Helical" evidence="1">
    <location>
        <begin position="30"/>
        <end position="49"/>
    </location>
</feature>
<keyword evidence="3" id="KW-1185">Reference proteome</keyword>
<gene>
    <name evidence="2" type="ORF">A8950_0531</name>
</gene>
<dbReference type="OrthoDB" id="9784811at2"/>
<dbReference type="Pfam" id="PF04748">
    <property type="entry name" value="Polysacc_deac_2"/>
    <property type="match status" value="1"/>
</dbReference>
<dbReference type="GO" id="GO:0005975">
    <property type="term" value="P:carbohydrate metabolic process"/>
    <property type="evidence" value="ECO:0007669"/>
    <property type="project" value="InterPro"/>
</dbReference>
<dbReference type="Gene3D" id="3.20.20.370">
    <property type="entry name" value="Glycoside hydrolase/deacetylase"/>
    <property type="match status" value="1"/>
</dbReference>
<evidence type="ECO:0000256" key="1">
    <source>
        <dbReference type="SAM" id="Phobius"/>
    </source>
</evidence>
<keyword evidence="1" id="KW-0812">Transmembrane</keyword>
<sequence length="367" mass="37950">MADKEPQRLEDAIIAPPPEKRGSFVGGPGIIFLFLILLIVAGIGIYGAATGNLGRWVDAARHGEVARLFEPGSGLAPAMAPASSGVPAPGVAGQGGERALVLTPMTPAELLATRQPPRSLHLPAGGFDQPPVDRYARAALFMGQRPRLAVTIVNLGHNSAVTAAAIADTPPEVSLSFSPYAPDLAAWIAAAQAFGHEVLVDMPLESRAYPAVDPGPLGLLTALNEQENTARLDRLLAGADGVLGVATQGGDRFLTDAAALRPVLGHLGARGLGLIVAATFGESLGEAAQGIDKAPRHAIADVEIGHDLSRQAIQERMTEALARSRSSRASLIAVQPYPLSIAALTDIAAIARDRDLVLVPASALLTK</sequence>
<dbReference type="AlphaFoldDB" id="A0A4R6WQZ1"/>
<dbReference type="Proteomes" id="UP000295783">
    <property type="component" value="Unassembled WGS sequence"/>
</dbReference>
<organism evidence="2 3">
    <name type="scientific">Dongia mobilis</name>
    <dbReference type="NCBI Taxonomy" id="578943"/>
    <lineage>
        <taxon>Bacteria</taxon>
        <taxon>Pseudomonadati</taxon>
        <taxon>Pseudomonadota</taxon>
        <taxon>Alphaproteobacteria</taxon>
        <taxon>Rhodospirillales</taxon>
        <taxon>Dongiaceae</taxon>
        <taxon>Dongia</taxon>
    </lineage>
</organism>
<evidence type="ECO:0000313" key="2">
    <source>
        <dbReference type="EMBL" id="TDQ83985.1"/>
    </source>
</evidence>
<dbReference type="EMBL" id="SNYW01000006">
    <property type="protein sequence ID" value="TDQ83985.1"/>
    <property type="molecule type" value="Genomic_DNA"/>
</dbReference>
<proteinExistence type="predicted"/>
<dbReference type="RefSeq" id="WP_133612056.1">
    <property type="nucleotide sequence ID" value="NZ_SNYW01000006.1"/>
</dbReference>
<accession>A0A4R6WQZ1</accession>
<keyword evidence="1" id="KW-1133">Transmembrane helix</keyword>
<dbReference type="InterPro" id="IPR006837">
    <property type="entry name" value="Divergent_DAC"/>
</dbReference>
<name>A0A4R6WQZ1_9PROT</name>
<dbReference type="PANTHER" id="PTHR30105:SF2">
    <property type="entry name" value="DIVERGENT POLYSACCHARIDE DEACETYLASE SUPERFAMILY"/>
    <property type="match status" value="1"/>
</dbReference>
<dbReference type="SUPFAM" id="SSF88713">
    <property type="entry name" value="Glycoside hydrolase/deacetylase"/>
    <property type="match status" value="1"/>
</dbReference>
<evidence type="ECO:0000313" key="3">
    <source>
        <dbReference type="Proteomes" id="UP000295783"/>
    </source>
</evidence>
<evidence type="ECO:0008006" key="4">
    <source>
        <dbReference type="Google" id="ProtNLM"/>
    </source>
</evidence>
<comment type="caution">
    <text evidence="2">The sequence shown here is derived from an EMBL/GenBank/DDBJ whole genome shotgun (WGS) entry which is preliminary data.</text>
</comment>